<dbReference type="SUPFAM" id="SSF56519">
    <property type="entry name" value="Penicillin binding protein dimerisation domain"/>
    <property type="match status" value="1"/>
</dbReference>
<dbReference type="GO" id="GO:0005886">
    <property type="term" value="C:plasma membrane"/>
    <property type="evidence" value="ECO:0007669"/>
    <property type="project" value="UniProtKB-SubCell"/>
</dbReference>
<evidence type="ECO:0000256" key="6">
    <source>
        <dbReference type="ARBA" id="ARBA00022519"/>
    </source>
</evidence>
<reference evidence="23 24" key="1">
    <citation type="submission" date="2014-03" db="EMBL/GenBank/DDBJ databases">
        <title>Genome of Paenirhodobacter enshiensis DW2-9.</title>
        <authorList>
            <person name="Wang D."/>
            <person name="Wang G."/>
        </authorList>
    </citation>
    <scope>NUCLEOTIDE SEQUENCE [LARGE SCALE GENOMIC DNA]</scope>
    <source>
        <strain evidence="23 24">DW2-9</strain>
    </source>
</reference>
<feature type="region of interest" description="Disordered" evidence="20">
    <location>
        <begin position="630"/>
        <end position="649"/>
    </location>
</feature>
<dbReference type="PANTHER" id="PTHR30627:SF2">
    <property type="entry name" value="PEPTIDOGLYCAN D,D-TRANSPEPTIDASE MRDA"/>
    <property type="match status" value="1"/>
</dbReference>
<evidence type="ECO:0000256" key="5">
    <source>
        <dbReference type="ARBA" id="ARBA00022475"/>
    </source>
</evidence>
<evidence type="ECO:0000256" key="16">
    <source>
        <dbReference type="ARBA" id="ARBA00023251"/>
    </source>
</evidence>
<evidence type="ECO:0000256" key="20">
    <source>
        <dbReference type="SAM" id="MobiDB-lite"/>
    </source>
</evidence>
<keyword evidence="8" id="KW-0645">Protease</keyword>
<keyword evidence="11 19" id="KW-0378">Hydrolase</keyword>
<dbReference type="RefSeq" id="WP_036637709.1">
    <property type="nucleotide sequence ID" value="NZ_JFZB01000016.1"/>
</dbReference>
<feature type="active site" description="Acyl-ester intermediate" evidence="18">
    <location>
        <position position="328"/>
    </location>
</feature>
<dbReference type="PROSITE" id="PS00337">
    <property type="entry name" value="BETA_LACTAMASE_D"/>
    <property type="match status" value="1"/>
</dbReference>
<keyword evidence="13" id="KW-0573">Peptidoglycan synthesis</keyword>
<keyword evidence="6" id="KW-0997">Cell inner membrane</keyword>
<keyword evidence="24" id="KW-1185">Reference proteome</keyword>
<protein>
    <recommendedName>
        <fullName evidence="4 19">Beta-lactamase</fullName>
        <ecNumber evidence="4 19">3.5.2.6</ecNumber>
    </recommendedName>
</protein>
<dbReference type="GO" id="GO:0009252">
    <property type="term" value="P:peptidoglycan biosynthetic process"/>
    <property type="evidence" value="ECO:0007669"/>
    <property type="project" value="UniProtKB-KW"/>
</dbReference>
<keyword evidence="15" id="KW-0472">Membrane</keyword>
<evidence type="ECO:0000256" key="11">
    <source>
        <dbReference type="ARBA" id="ARBA00022801"/>
    </source>
</evidence>
<dbReference type="InterPro" id="IPR012338">
    <property type="entry name" value="Beta-lactam/transpept-like"/>
</dbReference>
<dbReference type="GO" id="GO:0006508">
    <property type="term" value="P:proteolysis"/>
    <property type="evidence" value="ECO:0007669"/>
    <property type="project" value="UniProtKB-KW"/>
</dbReference>
<evidence type="ECO:0000313" key="24">
    <source>
        <dbReference type="Proteomes" id="UP000028824"/>
    </source>
</evidence>
<feature type="domain" description="Penicillin-binding protein dimerisation" evidence="22">
    <location>
        <begin position="63"/>
        <end position="237"/>
    </location>
</feature>
<evidence type="ECO:0000256" key="1">
    <source>
        <dbReference type="ARBA" id="ARBA00004167"/>
    </source>
</evidence>
<evidence type="ECO:0000256" key="2">
    <source>
        <dbReference type="ARBA" id="ARBA00004236"/>
    </source>
</evidence>
<dbReference type="AlphaFoldDB" id="A0A086XW02"/>
<evidence type="ECO:0000259" key="21">
    <source>
        <dbReference type="Pfam" id="PF00905"/>
    </source>
</evidence>
<dbReference type="Gene3D" id="3.40.710.10">
    <property type="entry name" value="DD-peptidase/beta-lactamase superfamily"/>
    <property type="match status" value="1"/>
</dbReference>
<dbReference type="GO" id="GO:0009002">
    <property type="term" value="F:serine-type D-Ala-D-Ala carboxypeptidase activity"/>
    <property type="evidence" value="ECO:0007669"/>
    <property type="project" value="InterPro"/>
</dbReference>
<evidence type="ECO:0000256" key="17">
    <source>
        <dbReference type="ARBA" id="ARBA00023316"/>
    </source>
</evidence>
<dbReference type="OrthoDB" id="9766847at2"/>
<dbReference type="Gene3D" id="3.90.1310.10">
    <property type="entry name" value="Penicillin-binding protein 2a (Domain 2)"/>
    <property type="match status" value="1"/>
</dbReference>
<name>A0A086XW02_9RHOB</name>
<dbReference type="GO" id="GO:0008658">
    <property type="term" value="F:penicillin binding"/>
    <property type="evidence" value="ECO:0007669"/>
    <property type="project" value="InterPro"/>
</dbReference>
<evidence type="ECO:0000256" key="18">
    <source>
        <dbReference type="PIRSR" id="PIRSR602137-50"/>
    </source>
</evidence>
<feature type="modified residue" description="N6-carboxylysine" evidence="18">
    <location>
        <position position="331"/>
    </location>
</feature>
<dbReference type="Proteomes" id="UP000028824">
    <property type="component" value="Unassembled WGS sequence"/>
</dbReference>
<dbReference type="Pfam" id="PF00905">
    <property type="entry name" value="Transpeptidase"/>
    <property type="match status" value="1"/>
</dbReference>
<evidence type="ECO:0000256" key="8">
    <source>
        <dbReference type="ARBA" id="ARBA00022670"/>
    </source>
</evidence>
<keyword evidence="7" id="KW-0121">Carboxypeptidase</keyword>
<dbReference type="Pfam" id="PF03717">
    <property type="entry name" value="PBP_dimer"/>
    <property type="match status" value="1"/>
</dbReference>
<feature type="domain" description="Penicillin-binding protein transpeptidase" evidence="21">
    <location>
        <begin position="270"/>
        <end position="604"/>
    </location>
</feature>
<keyword evidence="10" id="KW-0732">Signal</keyword>
<dbReference type="NCBIfam" id="TIGR03423">
    <property type="entry name" value="pbp2_mrdA"/>
    <property type="match status" value="1"/>
</dbReference>
<keyword evidence="17" id="KW-0961">Cell wall biogenesis/degradation</keyword>
<dbReference type="PANTHER" id="PTHR30627">
    <property type="entry name" value="PEPTIDOGLYCAN D,D-TRANSPEPTIDASE"/>
    <property type="match status" value="1"/>
</dbReference>
<organism evidence="23 24">
    <name type="scientific">Paenirhodobacter enshiensis</name>
    <dbReference type="NCBI Taxonomy" id="1105367"/>
    <lineage>
        <taxon>Bacteria</taxon>
        <taxon>Pseudomonadati</taxon>
        <taxon>Pseudomonadota</taxon>
        <taxon>Alphaproteobacteria</taxon>
        <taxon>Rhodobacterales</taxon>
        <taxon>Rhodobacter group</taxon>
        <taxon>Paenirhodobacter</taxon>
    </lineage>
</organism>
<dbReference type="GO" id="GO:0008360">
    <property type="term" value="P:regulation of cell shape"/>
    <property type="evidence" value="ECO:0007669"/>
    <property type="project" value="UniProtKB-KW"/>
</dbReference>
<dbReference type="InterPro" id="IPR001460">
    <property type="entry name" value="PCN-bd_Tpept"/>
</dbReference>
<comment type="subcellular location">
    <subcellularLocation>
        <location evidence="2">Cell membrane</location>
    </subcellularLocation>
    <subcellularLocation>
        <location evidence="1">Membrane</location>
        <topology evidence="1">Single-pass membrane protein</topology>
    </subcellularLocation>
</comment>
<dbReference type="InterPro" id="IPR050515">
    <property type="entry name" value="Beta-lactam/transpept"/>
</dbReference>
<evidence type="ECO:0000256" key="7">
    <source>
        <dbReference type="ARBA" id="ARBA00022645"/>
    </source>
</evidence>
<dbReference type="eggNOG" id="COG0768">
    <property type="taxonomic scope" value="Bacteria"/>
</dbReference>
<dbReference type="EMBL" id="JFZB01000016">
    <property type="protein sequence ID" value="KFI26202.1"/>
    <property type="molecule type" value="Genomic_DNA"/>
</dbReference>
<evidence type="ECO:0000256" key="12">
    <source>
        <dbReference type="ARBA" id="ARBA00022960"/>
    </source>
</evidence>
<keyword evidence="9" id="KW-0812">Transmembrane</keyword>
<dbReference type="InterPro" id="IPR002137">
    <property type="entry name" value="Beta-lactam_class-D_AS"/>
</dbReference>
<proteinExistence type="inferred from homology"/>
<comment type="caution">
    <text evidence="23">The sequence shown here is derived from an EMBL/GenBank/DDBJ whole genome shotgun (WGS) entry which is preliminary data.</text>
</comment>
<evidence type="ECO:0000256" key="15">
    <source>
        <dbReference type="ARBA" id="ARBA00023136"/>
    </source>
</evidence>
<dbReference type="InterPro" id="IPR036138">
    <property type="entry name" value="PBP_dimer_sf"/>
</dbReference>
<dbReference type="GO" id="GO:0046677">
    <property type="term" value="P:response to antibiotic"/>
    <property type="evidence" value="ECO:0007669"/>
    <property type="project" value="UniProtKB-UniRule"/>
</dbReference>
<sequence length="649" mass="70652">MKTTSQINSQAGRSSVTRRALMLGAAQTAIVAVLGMRMREMQLEHADEYRMMAEGNSVKIRLIAPPRGLIYDRNGMLLAGNEQNYRVTITREDAGDTDKVLSDIRALIPLSDAQIADIQTEIRRQPPHAPVLVAERLGWEEFSRINVNTPALPGVQPEVGLSRIYPHAYDFAHVMGYVGAVSDYDLGQIENPDPLLRIPKFQIGKTGVENKMEDALRGKAGQRRVEVNAAGREMREIDRREGEPGANLQLTLDARLQNFAHQRLKGESAATVVMDVTNGDILAIASDPSYDPNMFVRGITVPEYKALTENDHRPLADKTVQGLYPPGSTFKVVSALAALSNGAIGPDDTVYCPGYYEVAGRKFHCWKHSGHGRVNLQGALEQSCDVFFYEVISRIGVDKLAEMAHRMGVGVKHDLPMSAVAEGLVPTKDWKQQRYGKPWLIGDTVNASIGQGYVLASPLHLAVMTSRAASGLAIQPRLIRSRDGVEEKYPSPKPLGIPNAMLEQVRRGMTAVVNGSHATAGKSKIVRSDWKMAGKTGSAQVRNISAAERERGVIANSALPWKYRDHGLFVCYAPVDNPKYAVSLIVEHGGGGASAAAPIARDIMLFALAGGVPPMDAYPADQRAEAKKRFDALDLMDPDTPSGPGRSRA</sequence>
<keyword evidence="12" id="KW-0133">Cell shape</keyword>
<comment type="similarity">
    <text evidence="3 19">Belongs to the class-D beta-lactamase family.</text>
</comment>
<dbReference type="EC" id="3.5.2.6" evidence="4 19"/>
<evidence type="ECO:0000256" key="9">
    <source>
        <dbReference type="ARBA" id="ARBA00022692"/>
    </source>
</evidence>
<evidence type="ECO:0000256" key="14">
    <source>
        <dbReference type="ARBA" id="ARBA00022989"/>
    </source>
</evidence>
<accession>A0A086XW02</accession>
<dbReference type="STRING" id="1105367.CG50_02570"/>
<dbReference type="GO" id="GO:0071972">
    <property type="term" value="F:peptidoglycan L,D-transpeptidase activity"/>
    <property type="evidence" value="ECO:0007669"/>
    <property type="project" value="TreeGrafter"/>
</dbReference>
<dbReference type="GO" id="GO:0017001">
    <property type="term" value="P:antibiotic catabolic process"/>
    <property type="evidence" value="ECO:0007669"/>
    <property type="project" value="InterPro"/>
</dbReference>
<dbReference type="GO" id="GO:0008800">
    <property type="term" value="F:beta-lactamase activity"/>
    <property type="evidence" value="ECO:0007669"/>
    <property type="project" value="UniProtKB-UniRule"/>
</dbReference>
<dbReference type="SUPFAM" id="SSF56601">
    <property type="entry name" value="beta-lactamase/transpeptidase-like"/>
    <property type="match status" value="1"/>
</dbReference>
<evidence type="ECO:0000256" key="19">
    <source>
        <dbReference type="RuleBase" id="RU361140"/>
    </source>
</evidence>
<keyword evidence="5" id="KW-1003">Cell membrane</keyword>
<dbReference type="GO" id="GO:0071555">
    <property type="term" value="P:cell wall organization"/>
    <property type="evidence" value="ECO:0007669"/>
    <property type="project" value="UniProtKB-KW"/>
</dbReference>
<comment type="catalytic activity">
    <reaction evidence="19">
        <text>a beta-lactam + H2O = a substituted beta-amino acid</text>
        <dbReference type="Rhea" id="RHEA:20401"/>
        <dbReference type="ChEBI" id="CHEBI:15377"/>
        <dbReference type="ChEBI" id="CHEBI:35627"/>
        <dbReference type="ChEBI" id="CHEBI:140347"/>
        <dbReference type="EC" id="3.5.2.6"/>
    </reaction>
</comment>
<evidence type="ECO:0000313" key="23">
    <source>
        <dbReference type="EMBL" id="KFI26202.1"/>
    </source>
</evidence>
<dbReference type="InterPro" id="IPR005311">
    <property type="entry name" value="PBP_dimer"/>
</dbReference>
<gene>
    <name evidence="23" type="ORF">CG50_02570</name>
</gene>
<evidence type="ECO:0000256" key="4">
    <source>
        <dbReference type="ARBA" id="ARBA00012865"/>
    </source>
</evidence>
<evidence type="ECO:0000256" key="10">
    <source>
        <dbReference type="ARBA" id="ARBA00022729"/>
    </source>
</evidence>
<keyword evidence="14" id="KW-1133">Transmembrane helix</keyword>
<dbReference type="InterPro" id="IPR017790">
    <property type="entry name" value="Penicillin-binding_protein_2"/>
</dbReference>
<evidence type="ECO:0000259" key="22">
    <source>
        <dbReference type="Pfam" id="PF03717"/>
    </source>
</evidence>
<evidence type="ECO:0000256" key="3">
    <source>
        <dbReference type="ARBA" id="ARBA00007898"/>
    </source>
</evidence>
<evidence type="ECO:0000256" key="13">
    <source>
        <dbReference type="ARBA" id="ARBA00022984"/>
    </source>
</evidence>
<keyword evidence="16 19" id="KW-0046">Antibiotic resistance</keyword>